<dbReference type="SUPFAM" id="SSF50978">
    <property type="entry name" value="WD40 repeat-like"/>
    <property type="match status" value="1"/>
</dbReference>
<dbReference type="OrthoDB" id="427795at2759"/>
<dbReference type="Gene3D" id="2.130.10.10">
    <property type="entry name" value="YVTN repeat-like/Quinoprotein amine dehydrogenase"/>
    <property type="match status" value="1"/>
</dbReference>
<dbReference type="InterPro" id="IPR036322">
    <property type="entry name" value="WD40_repeat_dom_sf"/>
</dbReference>
<evidence type="ECO:0000259" key="4">
    <source>
        <dbReference type="Pfam" id="PF12265"/>
    </source>
</evidence>
<keyword evidence="6" id="KW-1185">Reference proteome</keyword>
<dbReference type="InterPro" id="IPR022052">
    <property type="entry name" value="Histone-bd_RBBP4-like_N"/>
</dbReference>
<keyword evidence="3" id="KW-0156">Chromatin regulator</keyword>
<dbReference type="InterPro" id="IPR050459">
    <property type="entry name" value="WD_repeat_RBAP46/RBAP48/MSI1"/>
</dbReference>
<keyword evidence="2" id="KW-0677">Repeat</keyword>
<dbReference type="Pfam" id="PF12265">
    <property type="entry name" value="CAF1C_H4-bd"/>
    <property type="match status" value="1"/>
</dbReference>
<dbReference type="Pfam" id="PF00400">
    <property type="entry name" value="WD40"/>
    <property type="match status" value="2"/>
</dbReference>
<dbReference type="PANTHER" id="PTHR22850">
    <property type="entry name" value="WD40 REPEAT FAMILY"/>
    <property type="match status" value="1"/>
</dbReference>
<evidence type="ECO:0000256" key="1">
    <source>
        <dbReference type="ARBA" id="ARBA00022574"/>
    </source>
</evidence>
<protein>
    <submittedName>
        <fullName evidence="5">CIC11C00000000112</fullName>
    </submittedName>
</protein>
<dbReference type="Proteomes" id="UP000182334">
    <property type="component" value="Chromosome IV"/>
</dbReference>
<accession>A0A1L0BU39</accession>
<organism evidence="5 6">
    <name type="scientific">Sungouiella intermedia</name>
    <dbReference type="NCBI Taxonomy" id="45354"/>
    <lineage>
        <taxon>Eukaryota</taxon>
        <taxon>Fungi</taxon>
        <taxon>Dikarya</taxon>
        <taxon>Ascomycota</taxon>
        <taxon>Saccharomycotina</taxon>
        <taxon>Pichiomycetes</taxon>
        <taxon>Metschnikowiaceae</taxon>
        <taxon>Sungouiella</taxon>
    </lineage>
</organism>
<name>A0A1L0BU39_9ASCO</name>
<evidence type="ECO:0000313" key="6">
    <source>
        <dbReference type="Proteomes" id="UP000182334"/>
    </source>
</evidence>
<feature type="domain" description="Histone-binding protein RBBP4-like N-terminal" evidence="4">
    <location>
        <begin position="26"/>
        <end position="94"/>
    </location>
</feature>
<dbReference type="InterPro" id="IPR001680">
    <property type="entry name" value="WD40_rpt"/>
</dbReference>
<keyword evidence="1" id="KW-0853">WD repeat</keyword>
<evidence type="ECO:0000256" key="3">
    <source>
        <dbReference type="ARBA" id="ARBA00022853"/>
    </source>
</evidence>
<evidence type="ECO:0000256" key="2">
    <source>
        <dbReference type="ARBA" id="ARBA00022737"/>
    </source>
</evidence>
<dbReference type="GO" id="GO:0006325">
    <property type="term" value="P:chromatin organization"/>
    <property type="evidence" value="ECO:0007669"/>
    <property type="project" value="UniProtKB-KW"/>
</dbReference>
<sequence>MTDVAATQDIEVDDHESAIDKDTQLRYRIFKKNSPYLYDYLSTNSLLWPSLTVQFFPDLEQETNGKSPQLAFQRLLVGTFTLGQAVDNMSIHQMPYYRNLNKCINMDQWNYNAEKEEFELSTVLKTKLRVVQTINHAGDVNKLRYMPQNPDIIASSNNVGALLVYNRTKHLNIKKLMEENDINDPQLRLEDQNLDVTQVADIFAFDWNKQKEGVIVSGSMSGSINVYDIQSAFLTNTGNIVNHYWSYKSTCGVNDLEWVPGHDSVFVSAEDDGSVCVYDIRASVQKVLAYKSLFPVNSVSVNPGNAFCVATGHSNGGLGILDIRNLDGSVFDCVPHLDSVTQVKWHPKFNGVVGTSSADRLVKLHDMSSDNKLLFDHQGHMLGVNDFDWSLHEDWMIASVADDNSLHVWKPSLHLLTQFK</sequence>
<dbReference type="AlphaFoldDB" id="A0A1L0BU39"/>
<gene>
    <name evidence="5" type="ORF">SAMEA4029010_CIC11G00000000112</name>
</gene>
<evidence type="ECO:0000313" key="5">
    <source>
        <dbReference type="EMBL" id="SGZ53786.1"/>
    </source>
</evidence>
<dbReference type="InterPro" id="IPR015943">
    <property type="entry name" value="WD40/YVTN_repeat-like_dom_sf"/>
</dbReference>
<dbReference type="EMBL" id="LT635759">
    <property type="protein sequence ID" value="SGZ53786.1"/>
    <property type="molecule type" value="Genomic_DNA"/>
</dbReference>
<dbReference type="SMART" id="SM00320">
    <property type="entry name" value="WD40"/>
    <property type="match status" value="6"/>
</dbReference>
<dbReference type="STRING" id="45354.A0A1L0BU39"/>
<proteinExistence type="predicted"/>
<reference evidence="5 6" key="1">
    <citation type="submission" date="2016-10" db="EMBL/GenBank/DDBJ databases">
        <authorList>
            <person name="de Groot N.N."/>
        </authorList>
    </citation>
    <scope>NUCLEOTIDE SEQUENCE [LARGE SCALE GENOMIC DNA]</scope>
    <source>
        <strain evidence="5 6">CBS 141442</strain>
    </source>
</reference>